<keyword evidence="2" id="KW-0472">Membrane</keyword>
<dbReference type="Proteomes" id="UP000509122">
    <property type="component" value="Chromosome"/>
</dbReference>
<gene>
    <name evidence="3" type="ORF">RP166_5160</name>
</gene>
<keyword evidence="1" id="KW-0175">Coiled coil</keyword>
<feature type="coiled-coil region" evidence="1">
    <location>
        <begin position="67"/>
        <end position="112"/>
    </location>
</feature>
<evidence type="ECO:0000313" key="4">
    <source>
        <dbReference type="Proteomes" id="UP000509122"/>
    </source>
</evidence>
<feature type="transmembrane region" description="Helical" evidence="2">
    <location>
        <begin position="9"/>
        <end position="31"/>
    </location>
</feature>
<proteinExistence type="predicted"/>
<name>A0A859I9M8_9MOLU</name>
<dbReference type="EMBL" id="CP055264">
    <property type="protein sequence ID" value="QKX95496.1"/>
    <property type="molecule type" value="Genomic_DNA"/>
</dbReference>
<protein>
    <submittedName>
        <fullName evidence="3">Uncharacterized protein</fullName>
    </submittedName>
</protein>
<evidence type="ECO:0000256" key="2">
    <source>
        <dbReference type="SAM" id="Phobius"/>
    </source>
</evidence>
<organism evidence="3 4">
    <name type="scientific">Rapeseed phyllody phytoplasma</name>
    <dbReference type="NCBI Taxonomy" id="2490543"/>
    <lineage>
        <taxon>Bacteria</taxon>
        <taxon>Bacillati</taxon>
        <taxon>Mycoplasmatota</taxon>
        <taxon>Mollicutes</taxon>
        <taxon>Acholeplasmatales</taxon>
        <taxon>Acholeplasmataceae</taxon>
        <taxon>Candidatus Phytoplasma</taxon>
        <taxon>16SrI (Aster yellows group)</taxon>
    </lineage>
</organism>
<evidence type="ECO:0000313" key="3">
    <source>
        <dbReference type="EMBL" id="QKX95496.1"/>
    </source>
</evidence>
<evidence type="ECO:0000256" key="1">
    <source>
        <dbReference type="SAM" id="Coils"/>
    </source>
</evidence>
<accession>A0A859I9M8</accession>
<reference evidence="3 4" key="1">
    <citation type="submission" date="2020-06" db="EMBL/GenBank/DDBJ databases">
        <title>Complete genome sequence of Candidatus Phytoplasma asteris RP166.</title>
        <authorList>
            <person name="Cho S.-T."/>
            <person name="Zwolinska A."/>
            <person name="Huang W."/>
            <person name="Wouters R."/>
            <person name="Hogenhout S.A."/>
            <person name="Kuo C.-H."/>
        </authorList>
    </citation>
    <scope>NUCLEOTIDE SEQUENCE [LARGE SCALE GENOMIC DNA]</scope>
    <source>
        <strain evidence="3">RP166</strain>
    </source>
</reference>
<dbReference type="KEGG" id="rphy:RP166_5160"/>
<keyword evidence="2" id="KW-1133">Transmembrane helix</keyword>
<sequence length="117" mass="14165">MKQQTKQKAIFPFILMLFSIIIILGSFYFIMNNINKIEYSLVDFQKETKQYFKDINNNLEKHINLQNNHLKEKINLIEKEMDEFQQETQSNFKKINEKIDKLEEMIINQNKSNQESE</sequence>
<keyword evidence="2" id="KW-0812">Transmembrane</keyword>
<dbReference type="AlphaFoldDB" id="A0A859I9M8"/>